<dbReference type="GO" id="GO:0004650">
    <property type="term" value="F:polygalacturonase activity"/>
    <property type="evidence" value="ECO:0007669"/>
    <property type="project" value="InterPro"/>
</dbReference>
<dbReference type="Proteomes" id="UP000191285">
    <property type="component" value="Unassembled WGS sequence"/>
</dbReference>
<accession>A0A1V6SW55</accession>
<evidence type="ECO:0000313" key="4">
    <source>
        <dbReference type="Proteomes" id="UP000191285"/>
    </source>
</evidence>
<gene>
    <name evidence="3" type="ORF">PENSTE_c018G07816</name>
</gene>
<dbReference type="Pfam" id="PF12708">
    <property type="entry name" value="Pect-lyase_RHGA_epim"/>
    <property type="match status" value="2"/>
</dbReference>
<dbReference type="FunFam" id="2.160.20.10:FF:000026">
    <property type="entry name" value="Exo-beta-1,3-glucanase Exg0"/>
    <property type="match status" value="1"/>
</dbReference>
<feature type="domain" description="Rhamnogalacturonase A/B/Epimerase-like pectate lyase" evidence="2">
    <location>
        <begin position="446"/>
        <end position="515"/>
    </location>
</feature>
<dbReference type="InterPro" id="IPR012334">
    <property type="entry name" value="Pectin_lyas_fold"/>
</dbReference>
<dbReference type="CDD" id="cd23668">
    <property type="entry name" value="GH55_beta13glucanase-like"/>
    <property type="match status" value="1"/>
</dbReference>
<dbReference type="AlphaFoldDB" id="A0A1V6SW55"/>
<dbReference type="Gene3D" id="2.160.20.10">
    <property type="entry name" value="Single-stranded right-handed beta-helix, Pectin lyase-like"/>
    <property type="match status" value="2"/>
</dbReference>
<dbReference type="FunFam" id="2.160.20.10:FF:000023">
    <property type="entry name" value="Exo-beta-1,3-glucanase Exg0"/>
    <property type="match status" value="1"/>
</dbReference>
<feature type="domain" description="Rhamnogalacturonase A/B/Epimerase-like pectate lyase" evidence="2">
    <location>
        <begin position="97"/>
        <end position="319"/>
    </location>
</feature>
<dbReference type="PANTHER" id="PTHR33928:SF2">
    <property type="entry name" value="PECTATE LYASE SUPERFAMILY PROTEIN DOMAIN-CONTAINING PROTEIN-RELATED"/>
    <property type="match status" value="1"/>
</dbReference>
<protein>
    <recommendedName>
        <fullName evidence="2">Rhamnogalacturonase A/B/Epimerase-like pectate lyase domain-containing protein</fullName>
    </recommendedName>
</protein>
<dbReference type="InterPro" id="IPR039279">
    <property type="entry name" value="QRT3-like"/>
</dbReference>
<reference evidence="4" key="1">
    <citation type="journal article" date="2017" name="Nat. Microbiol.">
        <title>Global analysis of biosynthetic gene clusters reveals vast potential of secondary metabolite production in Penicillium species.</title>
        <authorList>
            <person name="Nielsen J.C."/>
            <person name="Grijseels S."/>
            <person name="Prigent S."/>
            <person name="Ji B."/>
            <person name="Dainat J."/>
            <person name="Nielsen K.F."/>
            <person name="Frisvad J.C."/>
            <person name="Workman M."/>
            <person name="Nielsen J."/>
        </authorList>
    </citation>
    <scope>NUCLEOTIDE SEQUENCE [LARGE SCALE GENOMIC DNA]</scope>
    <source>
        <strain evidence="4">IBT 24891</strain>
    </source>
</reference>
<keyword evidence="4" id="KW-1185">Reference proteome</keyword>
<dbReference type="InterPro" id="IPR024535">
    <property type="entry name" value="RHGA/B-epi-like_pectate_lyase"/>
</dbReference>
<proteinExistence type="predicted"/>
<evidence type="ECO:0000256" key="1">
    <source>
        <dbReference type="SAM" id="SignalP"/>
    </source>
</evidence>
<dbReference type="OrthoDB" id="1046782at2759"/>
<dbReference type="STRING" id="303698.A0A1V6SW55"/>
<dbReference type="EMBL" id="MLKD01000018">
    <property type="protein sequence ID" value="OQE18208.1"/>
    <property type="molecule type" value="Genomic_DNA"/>
</dbReference>
<dbReference type="PROSITE" id="PS51257">
    <property type="entry name" value="PROKAR_LIPOPROTEIN"/>
    <property type="match status" value="1"/>
</dbReference>
<comment type="caution">
    <text evidence="3">The sequence shown here is derived from an EMBL/GenBank/DDBJ whole genome shotgun (WGS) entry which is preliminary data.</text>
</comment>
<organism evidence="3 4">
    <name type="scientific">Penicillium steckii</name>
    <dbReference type="NCBI Taxonomy" id="303698"/>
    <lineage>
        <taxon>Eukaryota</taxon>
        <taxon>Fungi</taxon>
        <taxon>Dikarya</taxon>
        <taxon>Ascomycota</taxon>
        <taxon>Pezizomycotina</taxon>
        <taxon>Eurotiomycetes</taxon>
        <taxon>Eurotiomycetidae</taxon>
        <taxon>Eurotiales</taxon>
        <taxon>Aspergillaceae</taxon>
        <taxon>Penicillium</taxon>
    </lineage>
</organism>
<feature type="chain" id="PRO_5012957949" description="Rhamnogalacturonase A/B/Epimerase-like pectate lyase domain-containing protein" evidence="1">
    <location>
        <begin position="19"/>
        <end position="810"/>
    </location>
</feature>
<evidence type="ECO:0000259" key="2">
    <source>
        <dbReference type="Pfam" id="PF12708"/>
    </source>
</evidence>
<feature type="signal peptide" evidence="1">
    <location>
        <begin position="1"/>
        <end position="18"/>
    </location>
</feature>
<evidence type="ECO:0000313" key="3">
    <source>
        <dbReference type="EMBL" id="OQE18208.1"/>
    </source>
</evidence>
<name>A0A1V6SW55_9EURO</name>
<dbReference type="PANTHER" id="PTHR33928">
    <property type="entry name" value="POLYGALACTURONASE QRT3"/>
    <property type="match status" value="1"/>
</dbReference>
<sequence>MRLSSVTSLAILASCAHAQILEIPAVDELVSAALEPLADYTDYHGPTGVASADLSKATEAIVANIAVEAADVSYWLAEIAHQGKAAFNPNPSSYTVFRNVKDYGAKGDGVTDDTAAINSAISSGGRYGPAGRQTSTTTPAIVYFPAGTYLISSPIIDYYFTQIIGNPNSMPVIKATAGFTGLGLIDGDQYQNDGNQGWISTNVFFRQIRNLKLDLTNIPASSAATGIHWPTGQATSIQNVEILMSSASGTQHQGIFIENGSGGYLADITITGGLYGANVGNQQFTTRNLVVSDAVTAISQIWNWGWTYQGLKITNCTTAVAVNNGGAGNQLVGSVIVLDSVIQDCSTFVTSAWQSSTSSNGSLILENIDLENVPVAVQGPSGTVLAGGTTTIGAWGQGHKYTPNGPTNFQGAFDAPDRPNSLLASGTSNYYAKSKPQYETLSQSSFVSIRSAGAAGDGTTDDTSIIQSTLNSAASSGKIVFFDQGTYKVTNTIYIPPGSRIVGEAYPVIMASGSTFGSITNPVPVIQVGKSGESGSIEWSDMILSTQGSTPGATLVEWNLAADSGSGMWDVHTRIGGFAGSQQQVAQCPTSAAVSAACEVAYMSMHITSSASGVYLDNVWLWTADHDLDSGNDIRISIYSGRGLLVEGQTIWLYGTGVEHHSLYQYQFSGASSVMAGFIQTETPYYQPNPDAANGPYPTNSALKDPDYSSCLPGNCNSLGLRVLDSSDIIIYGAGLYSFFNNYSTDCSTFPTPENCQSEIFSVEGTTSDFVVYTLSTVGTTNMIVKDGESLAVVSDNLATYAATIAYFTL</sequence>
<dbReference type="SUPFAM" id="SSF51126">
    <property type="entry name" value="Pectin lyase-like"/>
    <property type="match status" value="2"/>
</dbReference>
<dbReference type="InterPro" id="IPR011050">
    <property type="entry name" value="Pectin_lyase_fold/virulence"/>
</dbReference>
<keyword evidence="1" id="KW-0732">Signal</keyword>